<reference evidence="2" key="1">
    <citation type="submission" date="2018-12" db="EMBL/GenBank/DDBJ databases">
        <title>Complete genome sequence of Paenibacillus sp. MBLB1234.</title>
        <authorList>
            <person name="Nam Y.-D."/>
            <person name="Kang J."/>
            <person name="Chung W.-H."/>
            <person name="Park Y.S."/>
        </authorList>
    </citation>
    <scope>NUCLEOTIDE SEQUENCE [LARGE SCALE GENOMIC DNA]</scope>
    <source>
        <strain evidence="2">MBLB1234</strain>
    </source>
</reference>
<dbReference type="KEGG" id="plut:EI981_14935"/>
<sequence length="63" mass="7300">MSTCKVIVTRPKVIDDVLINPGIGFMTFQRFNGDKLNEGKGWTEGFPMYIKTSMETWRMKIIQ</sequence>
<dbReference type="AlphaFoldDB" id="A0A3Q9I9L5"/>
<dbReference type="EMBL" id="CP034346">
    <property type="protein sequence ID" value="AZS15611.1"/>
    <property type="molecule type" value="Genomic_DNA"/>
</dbReference>
<dbReference type="Proteomes" id="UP000270678">
    <property type="component" value="Chromosome"/>
</dbReference>
<evidence type="ECO:0000313" key="2">
    <source>
        <dbReference type="Proteomes" id="UP000270678"/>
    </source>
</evidence>
<proteinExistence type="predicted"/>
<accession>A0A3Q9I9L5</accession>
<dbReference type="RefSeq" id="WP_126999419.1">
    <property type="nucleotide sequence ID" value="NZ_CP034346.1"/>
</dbReference>
<protein>
    <submittedName>
        <fullName evidence="1">Uncharacterized protein</fullName>
    </submittedName>
</protein>
<name>A0A3Q9I9L5_9BACL</name>
<gene>
    <name evidence="1" type="ORF">EI981_14935</name>
</gene>
<keyword evidence="2" id="KW-1185">Reference proteome</keyword>
<organism evidence="1 2">
    <name type="scientific">Paenibacillus lutimineralis</name>
    <dbReference type="NCBI Taxonomy" id="2707005"/>
    <lineage>
        <taxon>Bacteria</taxon>
        <taxon>Bacillati</taxon>
        <taxon>Bacillota</taxon>
        <taxon>Bacilli</taxon>
        <taxon>Bacillales</taxon>
        <taxon>Paenibacillaceae</taxon>
        <taxon>Paenibacillus</taxon>
    </lineage>
</organism>
<evidence type="ECO:0000313" key="1">
    <source>
        <dbReference type="EMBL" id="AZS15611.1"/>
    </source>
</evidence>